<evidence type="ECO:0000256" key="1">
    <source>
        <dbReference type="SAM" id="MobiDB-lite"/>
    </source>
</evidence>
<dbReference type="AlphaFoldDB" id="A0A0C9W4I3"/>
<feature type="compositionally biased region" description="Basic and acidic residues" evidence="1">
    <location>
        <begin position="37"/>
        <end position="47"/>
    </location>
</feature>
<evidence type="ECO:0000256" key="2">
    <source>
        <dbReference type="SAM" id="Phobius"/>
    </source>
</evidence>
<keyword evidence="2" id="KW-0472">Membrane</keyword>
<feature type="region of interest" description="Disordered" evidence="1">
    <location>
        <begin position="33"/>
        <end position="163"/>
    </location>
</feature>
<keyword evidence="3" id="KW-0732">Signal</keyword>
<feature type="compositionally biased region" description="Pro residues" evidence="1">
    <location>
        <begin position="67"/>
        <end position="80"/>
    </location>
</feature>
<reference evidence="4 5" key="1">
    <citation type="submission" date="2014-06" db="EMBL/GenBank/DDBJ databases">
        <title>Evolutionary Origins and Diversification of the Mycorrhizal Mutualists.</title>
        <authorList>
            <consortium name="DOE Joint Genome Institute"/>
            <consortium name="Mycorrhizal Genomics Consortium"/>
            <person name="Kohler A."/>
            <person name="Kuo A."/>
            <person name="Nagy L.G."/>
            <person name="Floudas D."/>
            <person name="Copeland A."/>
            <person name="Barry K.W."/>
            <person name="Cichocki N."/>
            <person name="Veneault-Fourrey C."/>
            <person name="LaButti K."/>
            <person name="Lindquist E.A."/>
            <person name="Lipzen A."/>
            <person name="Lundell T."/>
            <person name="Morin E."/>
            <person name="Murat C."/>
            <person name="Riley R."/>
            <person name="Ohm R."/>
            <person name="Sun H."/>
            <person name="Tunlid A."/>
            <person name="Henrissat B."/>
            <person name="Grigoriev I.V."/>
            <person name="Hibbett D.S."/>
            <person name="Martin F."/>
        </authorList>
    </citation>
    <scope>NUCLEOTIDE SEQUENCE [LARGE SCALE GENOMIC DNA]</scope>
    <source>
        <strain evidence="4 5">SS14</strain>
    </source>
</reference>
<keyword evidence="2" id="KW-0812">Transmembrane</keyword>
<sequence>MRSLLFIFSFFIFVFSVIQAAPVPVYAFSSLSLSNPENHEPTRRILPEEPEEGAVGPQVEESLPPQEKLPPPLPHSPLPRPFQEAPPSQPKKPKKGPVVSQVEESPSPQEKLSPPPPYRPLSPPPPPPQPFQEAPPWQPSRKLPPHGGQSLPPMPPAGPGPIGLINSPVTANLAVVPTPTYASPLSGVNEELDEVPNSKATGATDGGNNKAPSPIILHLLIAILVAVVFFGSATLLLIYWQFRHRSKVAPRPTSKYKQIDDPTSIPVMETAPREQQFWLSHEPS</sequence>
<feature type="compositionally biased region" description="Low complexity" evidence="1">
    <location>
        <begin position="96"/>
        <end position="112"/>
    </location>
</feature>
<dbReference type="HOGENOM" id="CLU_980620_0_0_1"/>
<gene>
    <name evidence="4" type="ORF">M422DRAFT_249467</name>
</gene>
<keyword evidence="5" id="KW-1185">Reference proteome</keyword>
<name>A0A0C9W4I3_SPHS4</name>
<keyword evidence="2" id="KW-1133">Transmembrane helix</keyword>
<feature type="signal peptide" evidence="3">
    <location>
        <begin position="1"/>
        <end position="20"/>
    </location>
</feature>
<feature type="compositionally biased region" description="Pro residues" evidence="1">
    <location>
        <begin position="113"/>
        <end position="130"/>
    </location>
</feature>
<organism evidence="4 5">
    <name type="scientific">Sphaerobolus stellatus (strain SS14)</name>
    <dbReference type="NCBI Taxonomy" id="990650"/>
    <lineage>
        <taxon>Eukaryota</taxon>
        <taxon>Fungi</taxon>
        <taxon>Dikarya</taxon>
        <taxon>Basidiomycota</taxon>
        <taxon>Agaricomycotina</taxon>
        <taxon>Agaricomycetes</taxon>
        <taxon>Phallomycetidae</taxon>
        <taxon>Geastrales</taxon>
        <taxon>Sphaerobolaceae</taxon>
        <taxon>Sphaerobolus</taxon>
    </lineage>
</organism>
<accession>A0A0C9W4I3</accession>
<proteinExistence type="predicted"/>
<dbReference type="Proteomes" id="UP000054279">
    <property type="component" value="Unassembled WGS sequence"/>
</dbReference>
<feature type="transmembrane region" description="Helical" evidence="2">
    <location>
        <begin position="215"/>
        <end position="240"/>
    </location>
</feature>
<protein>
    <submittedName>
        <fullName evidence="4">Uncharacterized protein</fullName>
    </submittedName>
</protein>
<evidence type="ECO:0000256" key="3">
    <source>
        <dbReference type="SAM" id="SignalP"/>
    </source>
</evidence>
<evidence type="ECO:0000313" key="4">
    <source>
        <dbReference type="EMBL" id="KIJ47152.1"/>
    </source>
</evidence>
<dbReference type="EMBL" id="KN837104">
    <property type="protein sequence ID" value="KIJ47152.1"/>
    <property type="molecule type" value="Genomic_DNA"/>
</dbReference>
<evidence type="ECO:0000313" key="5">
    <source>
        <dbReference type="Proteomes" id="UP000054279"/>
    </source>
</evidence>
<feature type="chain" id="PRO_5002205084" evidence="3">
    <location>
        <begin position="21"/>
        <end position="284"/>
    </location>
</feature>